<dbReference type="Proteomes" id="UP000315349">
    <property type="component" value="Chromosome"/>
</dbReference>
<keyword evidence="2" id="KW-1185">Reference proteome</keyword>
<name>A0A518GTH9_9PLAN</name>
<evidence type="ECO:0000313" key="1">
    <source>
        <dbReference type="EMBL" id="QDV31901.1"/>
    </source>
</evidence>
<accession>A0A518GTH9</accession>
<dbReference type="KEGG" id="peh:Spb1_38480"/>
<dbReference type="AlphaFoldDB" id="A0A518GTH9"/>
<protein>
    <submittedName>
        <fullName evidence="1">Uncharacterized protein</fullName>
    </submittedName>
</protein>
<reference evidence="1 2" key="1">
    <citation type="submission" date="2019-02" db="EMBL/GenBank/DDBJ databases">
        <title>Deep-cultivation of Planctomycetes and their phenomic and genomic characterization uncovers novel biology.</title>
        <authorList>
            <person name="Wiegand S."/>
            <person name="Jogler M."/>
            <person name="Boedeker C."/>
            <person name="Pinto D."/>
            <person name="Vollmers J."/>
            <person name="Rivas-Marin E."/>
            <person name="Kohn T."/>
            <person name="Peeters S.H."/>
            <person name="Heuer A."/>
            <person name="Rast P."/>
            <person name="Oberbeckmann S."/>
            <person name="Bunk B."/>
            <person name="Jeske O."/>
            <person name="Meyerdierks A."/>
            <person name="Storesund J.E."/>
            <person name="Kallscheuer N."/>
            <person name="Luecker S."/>
            <person name="Lage O.M."/>
            <person name="Pohl T."/>
            <person name="Merkel B.J."/>
            <person name="Hornburger P."/>
            <person name="Mueller R.-W."/>
            <person name="Bruemmer F."/>
            <person name="Labrenz M."/>
            <person name="Spormann A.M."/>
            <person name="Op den Camp H."/>
            <person name="Overmann J."/>
            <person name="Amann R."/>
            <person name="Jetten M.S.M."/>
            <person name="Mascher T."/>
            <person name="Medema M.H."/>
            <person name="Devos D.P."/>
            <person name="Kaster A.-K."/>
            <person name="Ovreas L."/>
            <person name="Rohde M."/>
            <person name="Galperin M.Y."/>
            <person name="Jogler C."/>
        </authorList>
    </citation>
    <scope>NUCLEOTIDE SEQUENCE [LARGE SCALE GENOMIC DNA]</scope>
    <source>
        <strain evidence="1 2">Spb1</strain>
    </source>
</reference>
<gene>
    <name evidence="1" type="ORF">Spb1_38480</name>
</gene>
<dbReference type="EMBL" id="CP036299">
    <property type="protein sequence ID" value="QDV31901.1"/>
    <property type="molecule type" value="Genomic_DNA"/>
</dbReference>
<proteinExistence type="predicted"/>
<evidence type="ECO:0000313" key="2">
    <source>
        <dbReference type="Proteomes" id="UP000315349"/>
    </source>
</evidence>
<organism evidence="1 2">
    <name type="scientific">Planctopirus ephydatiae</name>
    <dbReference type="NCBI Taxonomy" id="2528019"/>
    <lineage>
        <taxon>Bacteria</taxon>
        <taxon>Pseudomonadati</taxon>
        <taxon>Planctomycetota</taxon>
        <taxon>Planctomycetia</taxon>
        <taxon>Planctomycetales</taxon>
        <taxon>Planctomycetaceae</taxon>
        <taxon>Planctopirus</taxon>
    </lineage>
</organism>
<sequence length="48" mass="5419">MILIGRNFEVISINARGQAFEELLKKEFPGVELPSEIEPESEEVTDTL</sequence>